<reference evidence="4 5" key="1">
    <citation type="submission" date="2016-01" db="EMBL/GenBank/DDBJ databases">
        <title>The new phylogeny of the genus Mycobacterium.</title>
        <authorList>
            <person name="Tarcisio F."/>
            <person name="Conor M."/>
            <person name="Antonella G."/>
            <person name="Elisabetta G."/>
            <person name="Giulia F.S."/>
            <person name="Sara T."/>
            <person name="Anna F."/>
            <person name="Clotilde B."/>
            <person name="Roberto B."/>
            <person name="Veronica D.S."/>
            <person name="Fabio R."/>
            <person name="Monica P."/>
            <person name="Olivier J."/>
            <person name="Enrico T."/>
            <person name="Nicola S."/>
        </authorList>
    </citation>
    <scope>NUCLEOTIDE SEQUENCE [LARGE SCALE GENOMIC DNA]</scope>
    <source>
        <strain evidence="4 5">DSM 44572</strain>
    </source>
</reference>
<dbReference type="Gene3D" id="3.90.550.10">
    <property type="entry name" value="Spore Coat Polysaccharide Biosynthesis Protein SpsA, Chain A"/>
    <property type="match status" value="1"/>
</dbReference>
<dbReference type="Gene3D" id="3.40.50.2000">
    <property type="entry name" value="Glycogen Phosphorylase B"/>
    <property type="match status" value="2"/>
</dbReference>
<protein>
    <submittedName>
        <fullName evidence="4">Glycosyl transferase family 1</fullName>
    </submittedName>
</protein>
<evidence type="ECO:0000313" key="4">
    <source>
        <dbReference type="EMBL" id="ORW18301.1"/>
    </source>
</evidence>
<dbReference type="Pfam" id="PF13641">
    <property type="entry name" value="Glyco_tranf_2_3"/>
    <property type="match status" value="1"/>
</dbReference>
<dbReference type="CDD" id="cd03801">
    <property type="entry name" value="GT4_PimA-like"/>
    <property type="match status" value="1"/>
</dbReference>
<dbReference type="SUPFAM" id="SSF53756">
    <property type="entry name" value="UDP-Glycosyltransferase/glycogen phosphorylase"/>
    <property type="match status" value="1"/>
</dbReference>
<dbReference type="Proteomes" id="UP000193529">
    <property type="component" value="Unassembled WGS sequence"/>
</dbReference>
<dbReference type="Pfam" id="PF00534">
    <property type="entry name" value="Glycos_transf_1"/>
    <property type="match status" value="1"/>
</dbReference>
<proteinExistence type="predicted"/>
<dbReference type="STRING" id="153971.AWC19_19495"/>
<evidence type="ECO:0000259" key="3">
    <source>
        <dbReference type="Pfam" id="PF00534"/>
    </source>
</evidence>
<dbReference type="InterPro" id="IPR001296">
    <property type="entry name" value="Glyco_trans_1"/>
</dbReference>
<feature type="region of interest" description="Disordered" evidence="2">
    <location>
        <begin position="252"/>
        <end position="273"/>
    </location>
</feature>
<feature type="domain" description="Glycosyl transferase family 1" evidence="3">
    <location>
        <begin position="496"/>
        <end position="647"/>
    </location>
</feature>
<organism evidence="4 5">
    <name type="scientific">Mycobacterium palustre</name>
    <dbReference type="NCBI Taxonomy" id="153971"/>
    <lineage>
        <taxon>Bacteria</taxon>
        <taxon>Bacillati</taxon>
        <taxon>Actinomycetota</taxon>
        <taxon>Actinomycetes</taxon>
        <taxon>Mycobacteriales</taxon>
        <taxon>Mycobacteriaceae</taxon>
        <taxon>Mycobacterium</taxon>
        <taxon>Mycobacterium simiae complex</taxon>
    </lineage>
</organism>
<dbReference type="PANTHER" id="PTHR12526">
    <property type="entry name" value="GLYCOSYLTRANSFERASE"/>
    <property type="match status" value="1"/>
</dbReference>
<dbReference type="SUPFAM" id="SSF53448">
    <property type="entry name" value="Nucleotide-diphospho-sugar transferases"/>
    <property type="match status" value="1"/>
</dbReference>
<evidence type="ECO:0000313" key="5">
    <source>
        <dbReference type="Proteomes" id="UP000193529"/>
    </source>
</evidence>
<name>A0A1X1Z4X6_9MYCO</name>
<keyword evidence="5" id="KW-1185">Reference proteome</keyword>
<dbReference type="InterPro" id="IPR029044">
    <property type="entry name" value="Nucleotide-diphossugar_trans"/>
</dbReference>
<dbReference type="EMBL" id="LQPJ01000140">
    <property type="protein sequence ID" value="ORW18301.1"/>
    <property type="molecule type" value="Genomic_DNA"/>
</dbReference>
<dbReference type="OrthoDB" id="9771846at2"/>
<dbReference type="RefSeq" id="WP_085080778.1">
    <property type="nucleotide sequence ID" value="NZ_JACKRZ010000120.1"/>
</dbReference>
<evidence type="ECO:0000256" key="1">
    <source>
        <dbReference type="ARBA" id="ARBA00022679"/>
    </source>
</evidence>
<dbReference type="GO" id="GO:0016757">
    <property type="term" value="F:glycosyltransferase activity"/>
    <property type="evidence" value="ECO:0007669"/>
    <property type="project" value="InterPro"/>
</dbReference>
<keyword evidence="1 4" id="KW-0808">Transferase</keyword>
<accession>A0A1X1Z4X6</accession>
<gene>
    <name evidence="4" type="ORF">AWC19_19495</name>
</gene>
<comment type="caution">
    <text evidence="4">The sequence shown here is derived from an EMBL/GenBank/DDBJ whole genome shotgun (WGS) entry which is preliminary data.</text>
</comment>
<evidence type="ECO:0000256" key="2">
    <source>
        <dbReference type="SAM" id="MobiDB-lite"/>
    </source>
</evidence>
<dbReference type="AlphaFoldDB" id="A0A1X1Z4X6"/>
<sequence>MTTEMDRAYLKRPITVPASPRAQRPLAVLIVTYKSHDLVEQCLASVAEHLPELPVYVYENSGDEYPGREELAARHPDVHWVLGPRNLGFGAAFNALVQHAPDDADLLLLNADTRLRGPLQRTRKLLQQPGVAAVSPLVRDNGAPGPAPWDIATRRRTLTRALVAATGYSVALRGTPLSHLYPRQPTESQSIDGYVAGACLAINRQTWNEIGGFDEEFFLYGEETDWQTRATAAGWRVLLADELVVDHGNPAAAKRHAEHGSAHGGEVSSPERRRNLDLLRANAALLLERQDSVHHADVYLAGTTLLERIQRSKRATRKRDIAARSTGKPAIVITTNRLVYGGAERQKALLAGELARRGYPVTIACMQRFGPLIKEIPHSVRVVRQPWWAPLVDIPDGPAVLISGDTNTETGFATLWRAAGRRRRWLVAPHVPPEVDRPIYSRPLTAAMSRADAFVILAQRQWDMLIPHHRLKGRRFVAPNGVTVPGQPVPRARVAGEPLQLVMLSRIVEHKNPHLLIEALADLADMPWELSIFGDGPDRERLQARTPAGLRDRVRWRGWSAGPAPALAAADLLCVPSRSEAFPLVILEAMARAVPVAASAICAVPEILDFGKAGFVVEPASVAAWRERLAEVLADPGALPAVGRRGYERLLSHYTVEAMTDAYLDAIEAVLA</sequence>